<dbReference type="GO" id="GO:0003850">
    <property type="term" value="F:2-deoxyglucose-6-phosphatase activity"/>
    <property type="evidence" value="ECO:0007669"/>
    <property type="project" value="UniProtKB-EC"/>
</dbReference>
<dbReference type="EC" id="3.1.3.23" evidence="1"/>
<dbReference type="PANTHER" id="PTHR18901:SF38">
    <property type="entry name" value="PSEUDOURIDINE-5'-PHOSPHATASE"/>
    <property type="match status" value="1"/>
</dbReference>
<dbReference type="STRING" id="36844.SAMN04488501_11623"/>
<dbReference type="EMBL" id="LHUR01000033">
    <property type="protein sequence ID" value="KOA18794.1"/>
    <property type="molecule type" value="Genomic_DNA"/>
</dbReference>
<organism evidence="1 2">
    <name type="scientific">Clostridium homopropionicum DSM 5847</name>
    <dbReference type="NCBI Taxonomy" id="1121318"/>
    <lineage>
        <taxon>Bacteria</taxon>
        <taxon>Bacillati</taxon>
        <taxon>Bacillota</taxon>
        <taxon>Clostridia</taxon>
        <taxon>Eubacteriales</taxon>
        <taxon>Clostridiaceae</taxon>
        <taxon>Clostridium</taxon>
    </lineage>
</organism>
<dbReference type="EC" id="3.1.3.68" evidence="1"/>
<dbReference type="InterPro" id="IPR036412">
    <property type="entry name" value="HAD-like_sf"/>
</dbReference>
<dbReference type="SUPFAM" id="SSF56784">
    <property type="entry name" value="HAD-like"/>
    <property type="match status" value="1"/>
</dbReference>
<keyword evidence="2" id="KW-1185">Reference proteome</keyword>
<evidence type="ECO:0000313" key="2">
    <source>
        <dbReference type="Proteomes" id="UP000037043"/>
    </source>
</evidence>
<dbReference type="SFLD" id="SFLDS00003">
    <property type="entry name" value="Haloacid_Dehalogenase"/>
    <property type="match status" value="1"/>
</dbReference>
<dbReference type="RefSeq" id="WP_052222319.1">
    <property type="nucleotide sequence ID" value="NZ_LHUR01000033.1"/>
</dbReference>
<dbReference type="Gene3D" id="3.40.50.1000">
    <property type="entry name" value="HAD superfamily/HAD-like"/>
    <property type="match status" value="1"/>
</dbReference>
<proteinExistence type="predicted"/>
<gene>
    <name evidence="1" type="primary">yniC</name>
    <name evidence="1" type="ORF">CLHOM_28420</name>
</gene>
<dbReference type="PANTHER" id="PTHR18901">
    <property type="entry name" value="2-DEOXYGLUCOSE-6-PHOSPHATE PHOSPHATASE 2"/>
    <property type="match status" value="1"/>
</dbReference>
<dbReference type="PATRIC" id="fig|1121318.3.peg.2849"/>
<dbReference type="CDD" id="cd07505">
    <property type="entry name" value="HAD_BPGM-like"/>
    <property type="match status" value="1"/>
</dbReference>
<dbReference type="NCBIfam" id="TIGR01509">
    <property type="entry name" value="HAD-SF-IA-v3"/>
    <property type="match status" value="1"/>
</dbReference>
<keyword evidence="1" id="KW-0378">Hydrolase</keyword>
<dbReference type="InterPro" id="IPR023198">
    <property type="entry name" value="PGP-like_dom2"/>
</dbReference>
<dbReference type="InterPro" id="IPR006439">
    <property type="entry name" value="HAD-SF_hydro_IA"/>
</dbReference>
<comment type="caution">
    <text evidence="1">The sequence shown here is derived from an EMBL/GenBank/DDBJ whole genome shotgun (WGS) entry which is preliminary data.</text>
</comment>
<protein>
    <submittedName>
        <fullName evidence="1">2-deoxyglucose-6-phosphate phosphatase</fullName>
        <ecNumber evidence="1">3.1.3.23</ecNumber>
        <ecNumber evidence="1">3.1.3.68</ecNumber>
    </submittedName>
</protein>
<name>A0A0L6Z762_9CLOT</name>
<dbReference type="InterPro" id="IPR041492">
    <property type="entry name" value="HAD_2"/>
</dbReference>
<dbReference type="InterPro" id="IPR023214">
    <property type="entry name" value="HAD_sf"/>
</dbReference>
<dbReference type="AlphaFoldDB" id="A0A0L6Z762"/>
<dbReference type="SFLD" id="SFLDG01129">
    <property type="entry name" value="C1.5:_HAD__Beta-PGM__Phosphata"/>
    <property type="match status" value="1"/>
</dbReference>
<dbReference type="Proteomes" id="UP000037043">
    <property type="component" value="Unassembled WGS sequence"/>
</dbReference>
<reference evidence="2" key="1">
    <citation type="submission" date="2015-08" db="EMBL/GenBank/DDBJ databases">
        <title>Genome sequence of the strict anaerobe Clostridium homopropionicum LuHBu1 (DSM 5847T).</title>
        <authorList>
            <person name="Poehlein A."/>
            <person name="Beck M."/>
            <person name="Schiel-Bengelsdorf B."/>
            <person name="Bengelsdorf F.R."/>
            <person name="Daniel R."/>
            <person name="Duerre P."/>
        </authorList>
    </citation>
    <scope>NUCLEOTIDE SEQUENCE [LARGE SCALE GENOMIC DNA]</scope>
    <source>
        <strain evidence="2">DSM 5847</strain>
    </source>
</reference>
<sequence length="218" mass="24859">MLDNIKGAIFDMDGTLIDSMWVWIKINIDFLGKRNIECPTNIKSEIEHLSFDETAVYFKDRFNLHESIEEIVNEWNQMAYNEYKHNVKLKPGVKRYLTFLKSLGIKIGLATSNCQLLLEAALTQTGIYDYFDTITRTDEVTRGKQFPDVYLLTAQKLGVAPEECIVFEDILPAVIGAKSAGMKVIGIHDTASINQMPDISKVADRYIYEYSELMQNAI</sequence>
<accession>A0A0L6Z762</accession>
<dbReference type="Pfam" id="PF13419">
    <property type="entry name" value="HAD_2"/>
    <property type="match status" value="1"/>
</dbReference>
<dbReference type="Gene3D" id="1.10.150.240">
    <property type="entry name" value="Putative phosphatase, domain 2"/>
    <property type="match status" value="1"/>
</dbReference>
<evidence type="ECO:0000313" key="1">
    <source>
        <dbReference type="EMBL" id="KOA18794.1"/>
    </source>
</evidence>